<protein>
    <submittedName>
        <fullName evidence="1">Uncharacterized protein</fullName>
    </submittedName>
</protein>
<dbReference type="OMA" id="NEIINCH"/>
<name>A0A0L0BR53_LUCCU</name>
<feature type="non-terminal residue" evidence="1">
    <location>
        <position position="1"/>
    </location>
</feature>
<evidence type="ECO:0000313" key="2">
    <source>
        <dbReference type="Proteomes" id="UP000037069"/>
    </source>
</evidence>
<proteinExistence type="predicted"/>
<keyword evidence="2" id="KW-1185">Reference proteome</keyword>
<comment type="caution">
    <text evidence="1">The sequence shown here is derived from an EMBL/GenBank/DDBJ whole genome shotgun (WGS) entry which is preliminary data.</text>
</comment>
<dbReference type="OrthoDB" id="6606974at2759"/>
<evidence type="ECO:0000313" key="1">
    <source>
        <dbReference type="EMBL" id="KNC22491.1"/>
    </source>
</evidence>
<dbReference type="EMBL" id="JRES01001494">
    <property type="protein sequence ID" value="KNC22491.1"/>
    <property type="molecule type" value="Genomic_DNA"/>
</dbReference>
<sequence>AFWNMQEFFQEYLPFSQKEESIIKKTVFTKELKEVCDEKKLILQLARLYIISPERIILLLTRKSLNKECLKVADVLQHINSTISVSIPLPVDNLYMKLYNSLDYYNSYVCLYNPNTRGNLEFLCKIRNLKSSKLSIMYHDLSDLINYHECLTELHEDLLDCEGPPDWFEKTNEAIVCQYYNEIINCHYIKAALLCGLKPALMLRTFSNEIMKRIVTVTSFIKCFL</sequence>
<gene>
    <name evidence="1" type="ORF">FF38_07231</name>
</gene>
<dbReference type="Proteomes" id="UP000037069">
    <property type="component" value="Unassembled WGS sequence"/>
</dbReference>
<reference evidence="1 2" key="1">
    <citation type="journal article" date="2015" name="Nat. Commun.">
        <title>Lucilia cuprina genome unlocks parasitic fly biology to underpin future interventions.</title>
        <authorList>
            <person name="Anstead C.A."/>
            <person name="Korhonen P.K."/>
            <person name="Young N.D."/>
            <person name="Hall R.S."/>
            <person name="Jex A.R."/>
            <person name="Murali S.C."/>
            <person name="Hughes D.S."/>
            <person name="Lee S.F."/>
            <person name="Perry T."/>
            <person name="Stroehlein A.J."/>
            <person name="Ansell B.R."/>
            <person name="Breugelmans B."/>
            <person name="Hofmann A."/>
            <person name="Qu J."/>
            <person name="Dugan S."/>
            <person name="Lee S.L."/>
            <person name="Chao H."/>
            <person name="Dinh H."/>
            <person name="Han Y."/>
            <person name="Doddapaneni H.V."/>
            <person name="Worley K.C."/>
            <person name="Muzny D.M."/>
            <person name="Ioannidis P."/>
            <person name="Waterhouse R.M."/>
            <person name="Zdobnov E.M."/>
            <person name="James P.J."/>
            <person name="Bagnall N.H."/>
            <person name="Kotze A.C."/>
            <person name="Gibbs R.A."/>
            <person name="Richards S."/>
            <person name="Batterham P."/>
            <person name="Gasser R.B."/>
        </authorList>
    </citation>
    <scope>NUCLEOTIDE SEQUENCE [LARGE SCALE GENOMIC DNA]</scope>
    <source>
        <strain evidence="1 2">LS</strain>
        <tissue evidence="1">Full body</tissue>
    </source>
</reference>
<dbReference type="AlphaFoldDB" id="A0A0L0BR53"/>
<organism evidence="1 2">
    <name type="scientific">Lucilia cuprina</name>
    <name type="common">Green bottle fly</name>
    <name type="synonym">Australian sheep blowfly</name>
    <dbReference type="NCBI Taxonomy" id="7375"/>
    <lineage>
        <taxon>Eukaryota</taxon>
        <taxon>Metazoa</taxon>
        <taxon>Ecdysozoa</taxon>
        <taxon>Arthropoda</taxon>
        <taxon>Hexapoda</taxon>
        <taxon>Insecta</taxon>
        <taxon>Pterygota</taxon>
        <taxon>Neoptera</taxon>
        <taxon>Endopterygota</taxon>
        <taxon>Diptera</taxon>
        <taxon>Brachycera</taxon>
        <taxon>Muscomorpha</taxon>
        <taxon>Oestroidea</taxon>
        <taxon>Calliphoridae</taxon>
        <taxon>Luciliinae</taxon>
        <taxon>Lucilia</taxon>
    </lineage>
</organism>
<accession>A0A0L0BR53</accession>